<protein>
    <submittedName>
        <fullName evidence="2">Universal bacterial protein YeaZ</fullName>
        <ecNumber evidence="2">2.3.1.-</ecNumber>
    </submittedName>
</protein>
<dbReference type="Pfam" id="PF00814">
    <property type="entry name" value="TsaD"/>
    <property type="match status" value="1"/>
</dbReference>
<proteinExistence type="predicted"/>
<dbReference type="InterPro" id="IPR022496">
    <property type="entry name" value="T6A_TsaB"/>
</dbReference>
<accession>A0A1L7RNF9</accession>
<dbReference type="AlphaFoldDB" id="A0A1L7RNF9"/>
<sequence>MRILSIDSSLGTQLLVADAPDRPDADAAPASLNILTTAGQDSPRRHAESLGPMLSAALADPAVAAAPLDAVVATTGPAPFTGLRAGLVTARAVGRARDIPVYGVPSLDAVARAALDQLARRDQQAAQSATVLVATDARRKEVYTARYRARGADDVERLGEYEVLAPAALRQREESGAQPPADVVAGSGVALYPELAAGREVLAPVSGEAAAQVRIALARLRALDGAGEEAVQQAGLGTAPLYLRRPDVQMSAGRAR</sequence>
<feature type="domain" description="Gcp-like" evidence="1">
    <location>
        <begin position="43"/>
        <end position="153"/>
    </location>
</feature>
<reference evidence="2" key="1">
    <citation type="submission" date="2014-07" db="EMBL/GenBank/DDBJ databases">
        <authorList>
            <person name="Zhang J.E."/>
            <person name="Yang H."/>
            <person name="Guo J."/>
            <person name="Deng Z."/>
            <person name="Luo H."/>
            <person name="Luo M."/>
            <person name="Zhao B."/>
        </authorList>
    </citation>
    <scope>NUCLEOTIDE SEQUENCE</scope>
    <source>
        <strain evidence="2">AM4</strain>
    </source>
</reference>
<dbReference type="GO" id="GO:0016746">
    <property type="term" value="F:acyltransferase activity"/>
    <property type="evidence" value="ECO:0007669"/>
    <property type="project" value="UniProtKB-KW"/>
</dbReference>
<dbReference type="GO" id="GO:0002949">
    <property type="term" value="P:tRNA threonylcarbamoyladenosine modification"/>
    <property type="evidence" value="ECO:0007669"/>
    <property type="project" value="InterPro"/>
</dbReference>
<keyword evidence="2" id="KW-0808">Transferase</keyword>
<dbReference type="RefSeq" id="WP_210579541.1">
    <property type="nucleotide sequence ID" value="NZ_LK995485.1"/>
</dbReference>
<gene>
    <name evidence="2" type="ORF">AAM4_1002</name>
</gene>
<dbReference type="EMBL" id="LK995485">
    <property type="protein sequence ID" value="CED90834.1"/>
    <property type="molecule type" value="Genomic_DNA"/>
</dbReference>
<dbReference type="InterPro" id="IPR043129">
    <property type="entry name" value="ATPase_NBD"/>
</dbReference>
<dbReference type="SUPFAM" id="SSF53067">
    <property type="entry name" value="Actin-like ATPase domain"/>
    <property type="match status" value="2"/>
</dbReference>
<dbReference type="Gene3D" id="3.30.420.40">
    <property type="match status" value="2"/>
</dbReference>
<dbReference type="InterPro" id="IPR000905">
    <property type="entry name" value="Gcp-like_dom"/>
</dbReference>
<dbReference type="NCBIfam" id="TIGR03725">
    <property type="entry name" value="T6A_YeaZ"/>
    <property type="match status" value="1"/>
</dbReference>
<name>A0A1L7RNF9_9ACTO</name>
<evidence type="ECO:0000313" key="2">
    <source>
        <dbReference type="EMBL" id="CED90834.1"/>
    </source>
</evidence>
<organism evidence="2">
    <name type="scientific">Actinomyces succiniciruminis</name>
    <dbReference type="NCBI Taxonomy" id="1522002"/>
    <lineage>
        <taxon>Bacteria</taxon>
        <taxon>Bacillati</taxon>
        <taxon>Actinomycetota</taxon>
        <taxon>Actinomycetes</taxon>
        <taxon>Actinomycetales</taxon>
        <taxon>Actinomycetaceae</taxon>
        <taxon>Actinomyces</taxon>
    </lineage>
</organism>
<keyword evidence="2" id="KW-0012">Acyltransferase</keyword>
<dbReference type="EC" id="2.3.1.-" evidence="2"/>
<evidence type="ECO:0000259" key="1">
    <source>
        <dbReference type="Pfam" id="PF00814"/>
    </source>
</evidence>